<dbReference type="OrthoDB" id="185675at2"/>
<protein>
    <recommendedName>
        <fullName evidence="1">Bacterial Ig domain-containing protein</fullName>
    </recommendedName>
</protein>
<comment type="caution">
    <text evidence="2">The sequence shown here is derived from an EMBL/GenBank/DDBJ whole genome shotgun (WGS) entry which is preliminary data.</text>
</comment>
<organism evidence="2 3">
    <name type="scientific">Paenibacillus elgii</name>
    <dbReference type="NCBI Taxonomy" id="189691"/>
    <lineage>
        <taxon>Bacteria</taxon>
        <taxon>Bacillati</taxon>
        <taxon>Bacillota</taxon>
        <taxon>Bacilli</taxon>
        <taxon>Bacillales</taxon>
        <taxon>Paenibacillaceae</taxon>
        <taxon>Paenibacillus</taxon>
    </lineage>
</organism>
<dbReference type="AlphaFoldDB" id="A0A161S9I8"/>
<dbReference type="InterPro" id="IPR041498">
    <property type="entry name" value="Big_6"/>
</dbReference>
<dbReference type="Pfam" id="PF17936">
    <property type="entry name" value="Big_6"/>
    <property type="match status" value="1"/>
</dbReference>
<dbReference type="Proteomes" id="UP000076563">
    <property type="component" value="Unassembled WGS sequence"/>
</dbReference>
<evidence type="ECO:0000259" key="1">
    <source>
        <dbReference type="Pfam" id="PF17936"/>
    </source>
</evidence>
<dbReference type="EMBL" id="LQRA01000038">
    <property type="protein sequence ID" value="KZE82184.1"/>
    <property type="molecule type" value="Genomic_DNA"/>
</dbReference>
<dbReference type="eggNOG" id="ENOG5032NXC">
    <property type="taxonomic scope" value="Bacteria"/>
</dbReference>
<reference evidence="3" key="1">
    <citation type="submission" date="2016-01" db="EMBL/GenBank/DDBJ databases">
        <title>Draft genome of Chromobacterium sp. F49.</title>
        <authorList>
            <person name="Hong K.W."/>
        </authorList>
    </citation>
    <scope>NUCLEOTIDE SEQUENCE [LARGE SCALE GENOMIC DNA]</scope>
    <source>
        <strain evidence="3">M63</strain>
    </source>
</reference>
<evidence type="ECO:0000313" key="2">
    <source>
        <dbReference type="EMBL" id="KZE82184.1"/>
    </source>
</evidence>
<name>A0A161S9I8_9BACL</name>
<evidence type="ECO:0000313" key="3">
    <source>
        <dbReference type="Proteomes" id="UP000076563"/>
    </source>
</evidence>
<accession>A0A161S9I8</accession>
<dbReference type="STRING" id="1007103.GCA_000213315_07413"/>
<proteinExistence type="predicted"/>
<dbReference type="RefSeq" id="WP_063178524.1">
    <property type="nucleotide sequence ID" value="NZ_LQRA01000038.1"/>
</dbReference>
<gene>
    <name evidence="2" type="ORF">AV654_09025</name>
</gene>
<feature type="domain" description="Bacterial Ig" evidence="1">
    <location>
        <begin position="398"/>
        <end position="464"/>
    </location>
</feature>
<sequence>MLLRAQHRQIIVMIMLGLLVSTIFPFSASAGVEKTKTPTIDGDLYDNSPYLRGWAEPDATVTFERSDGTYRVGTAKWDGEYMIYHEYDRWPWILKGGEQLALWAQAPGKTVSDTVYIPVLPSVQTSKPTVAGNVYINGGWLSGTTEPGKLVYITLRNSSRSAVGGAWTETGSYTMQVKPSYPITAGEKLQLVAEAEGPGRRESDPVTVTVLPLKGKTAAPSVTKGVYERSLKGFSEPGSVVTIKRASGLESQVTSSREDGAFSADLNIDSYELGEKLKLTAVTYGKTVSDPVYAIVQPSPKSSVPTVSGNVYSNGPWISGSTEPNTRVFVRLKKADGTHILGDWTTNGSYSIKSLRTVPMEKLYVTAMADGKKESDPVPVTAIPTVGKTDAPTIIGHVDAVNGILTGKAEPGSEITINRPDYMLQSQPSSTDGSFSIDLHWHQLRVGEQLTVTAETVGKGISDEVPIIVQPVP</sequence>
<keyword evidence="3" id="KW-1185">Reference proteome</keyword>